<feature type="compositionally biased region" description="Basic and acidic residues" evidence="1">
    <location>
        <begin position="84"/>
        <end position="102"/>
    </location>
</feature>
<feature type="domain" description="C2H2-type" evidence="2">
    <location>
        <begin position="14"/>
        <end position="35"/>
    </location>
</feature>
<name>A0AAN4ZTK8_9BILA</name>
<sequence length="102" mass="11728">MQEESPDRYLINQCPLCGTVMSSRKSFRAHVVHRHLMHDRDALEMLVGPGVKQEELLTVREHIALEGRKNPADPLELPQLPVGRVKEEVKEEESLPHEVSHY</sequence>
<dbReference type="AlphaFoldDB" id="A0AAN4ZTK8"/>
<reference evidence="4" key="1">
    <citation type="submission" date="2022-10" db="EMBL/GenBank/DDBJ databases">
        <title>Genome assembly of Pristionchus species.</title>
        <authorList>
            <person name="Yoshida K."/>
            <person name="Sommer R.J."/>
        </authorList>
    </citation>
    <scope>NUCLEOTIDE SEQUENCE [LARGE SCALE GENOMIC DNA]</scope>
    <source>
        <strain evidence="4">RS5460</strain>
    </source>
</reference>
<feature type="region of interest" description="Disordered" evidence="1">
    <location>
        <begin position="67"/>
        <end position="102"/>
    </location>
</feature>
<comment type="caution">
    <text evidence="3">The sequence shown here is derived from an EMBL/GenBank/DDBJ whole genome shotgun (WGS) entry which is preliminary data.</text>
</comment>
<dbReference type="InterPro" id="IPR013087">
    <property type="entry name" value="Znf_C2H2_type"/>
</dbReference>
<gene>
    <name evidence="3" type="ORF">PMAYCL1PPCAC_14397</name>
</gene>
<dbReference type="PROSITE" id="PS00028">
    <property type="entry name" value="ZINC_FINGER_C2H2_1"/>
    <property type="match status" value="1"/>
</dbReference>
<dbReference type="EMBL" id="BTRK01000003">
    <property type="protein sequence ID" value="GMR44202.1"/>
    <property type="molecule type" value="Genomic_DNA"/>
</dbReference>
<proteinExistence type="predicted"/>
<protein>
    <recommendedName>
        <fullName evidence="2">C2H2-type domain-containing protein</fullName>
    </recommendedName>
</protein>
<keyword evidence="4" id="KW-1185">Reference proteome</keyword>
<evidence type="ECO:0000259" key="2">
    <source>
        <dbReference type="PROSITE" id="PS00028"/>
    </source>
</evidence>
<dbReference type="Proteomes" id="UP001328107">
    <property type="component" value="Unassembled WGS sequence"/>
</dbReference>
<evidence type="ECO:0000313" key="3">
    <source>
        <dbReference type="EMBL" id="GMR44202.1"/>
    </source>
</evidence>
<organism evidence="3 4">
    <name type="scientific">Pristionchus mayeri</name>
    <dbReference type="NCBI Taxonomy" id="1317129"/>
    <lineage>
        <taxon>Eukaryota</taxon>
        <taxon>Metazoa</taxon>
        <taxon>Ecdysozoa</taxon>
        <taxon>Nematoda</taxon>
        <taxon>Chromadorea</taxon>
        <taxon>Rhabditida</taxon>
        <taxon>Rhabditina</taxon>
        <taxon>Diplogasteromorpha</taxon>
        <taxon>Diplogasteroidea</taxon>
        <taxon>Neodiplogasteridae</taxon>
        <taxon>Pristionchus</taxon>
    </lineage>
</organism>
<evidence type="ECO:0000256" key="1">
    <source>
        <dbReference type="SAM" id="MobiDB-lite"/>
    </source>
</evidence>
<evidence type="ECO:0000313" key="4">
    <source>
        <dbReference type="Proteomes" id="UP001328107"/>
    </source>
</evidence>
<accession>A0AAN4ZTK8</accession>